<dbReference type="CDD" id="cd06138">
    <property type="entry name" value="ExoI_N"/>
    <property type="match status" value="1"/>
</dbReference>
<dbReference type="Pfam" id="PF26016">
    <property type="entry name" value="ExoI_C"/>
    <property type="match status" value="1"/>
</dbReference>
<proteinExistence type="predicted"/>
<feature type="binding site" evidence="15">
    <location>
        <position position="13"/>
    </location>
    <ligand>
        <name>Mg(2+)</name>
        <dbReference type="ChEBI" id="CHEBI:18420"/>
        <label>1</label>
    </ligand>
</feature>
<evidence type="ECO:0000259" key="18">
    <source>
        <dbReference type="PROSITE" id="PS51785"/>
    </source>
</evidence>
<evidence type="ECO:0000256" key="7">
    <source>
        <dbReference type="ARBA" id="ARBA00022801"/>
    </source>
</evidence>
<dbReference type="PROSITE" id="PS51784">
    <property type="entry name" value="EXOI_SH3"/>
    <property type="match status" value="1"/>
</dbReference>
<dbReference type="AlphaFoldDB" id="A0A1E8FIL5"/>
<evidence type="ECO:0000256" key="4">
    <source>
        <dbReference type="ARBA" id="ARBA00022722"/>
    </source>
</evidence>
<feature type="binding site" evidence="14">
    <location>
        <position position="15"/>
    </location>
    <ligand>
        <name>substrate</name>
    </ligand>
</feature>
<comment type="subunit">
    <text evidence="12">Monomer. Interacts with ssb (via C-terminus); this interaction stimulates the exonuclease activity by recruiting the enzyme to its substrate.</text>
</comment>
<feature type="binding site" evidence="15">
    <location>
        <position position="184"/>
    </location>
    <ligand>
        <name>Mg(2+)</name>
        <dbReference type="ChEBI" id="CHEBI:18420"/>
        <label>2</label>
    </ligand>
</feature>
<comment type="caution">
    <text evidence="19">The sequence shown here is derived from an EMBL/GenBank/DDBJ whole genome shotgun (WGS) entry which is preliminary data.</text>
</comment>
<evidence type="ECO:0000256" key="14">
    <source>
        <dbReference type="PIRSR" id="PIRSR000977-1"/>
    </source>
</evidence>
<dbReference type="Gene3D" id="1.20.1280.70">
    <property type="entry name" value="Exonuclease ExoI, domain 3"/>
    <property type="match status" value="1"/>
</dbReference>
<evidence type="ECO:0000256" key="16">
    <source>
        <dbReference type="SAM" id="Coils"/>
    </source>
</evidence>
<dbReference type="InterPro" id="IPR013520">
    <property type="entry name" value="Ribonucl_H"/>
</dbReference>
<dbReference type="EC" id="3.1.11.1" evidence="2 13"/>
<feature type="binding site" evidence="15">
    <location>
        <position position="15"/>
    </location>
    <ligand>
        <name>Mg(2+)</name>
        <dbReference type="ChEBI" id="CHEBI:18420"/>
        <label>2</label>
    </ligand>
</feature>
<keyword evidence="11 13" id="KW-0234">DNA repair</keyword>
<dbReference type="Pfam" id="PF08411">
    <property type="entry name" value="ExoI_SH3"/>
    <property type="match status" value="1"/>
</dbReference>
<dbReference type="SUPFAM" id="SSF53098">
    <property type="entry name" value="Ribonuclease H-like"/>
    <property type="match status" value="1"/>
</dbReference>
<evidence type="ECO:0000256" key="13">
    <source>
        <dbReference type="PIRNR" id="PIRNR000977"/>
    </source>
</evidence>
<dbReference type="InterPro" id="IPR058561">
    <property type="entry name" value="Exonuc_1_C"/>
</dbReference>
<dbReference type="GO" id="GO:0006281">
    <property type="term" value="P:DNA repair"/>
    <property type="evidence" value="ECO:0007669"/>
    <property type="project" value="UniProtKB-KW"/>
</dbReference>
<evidence type="ECO:0000256" key="9">
    <source>
        <dbReference type="ARBA" id="ARBA00022842"/>
    </source>
</evidence>
<gene>
    <name evidence="19" type="ORF">BFC17_10850</name>
</gene>
<dbReference type="GO" id="GO:0046872">
    <property type="term" value="F:metal ion binding"/>
    <property type="evidence" value="ECO:0007669"/>
    <property type="project" value="UniProtKB-KW"/>
</dbReference>
<dbReference type="PANTHER" id="PTHR11046:SF11">
    <property type="entry name" value="EXODEOXYRIBONUCLEASE I"/>
    <property type="match status" value="1"/>
</dbReference>
<organism evidence="19 20">
    <name type="scientific">Alteromonas lipolytica</name>
    <dbReference type="NCBI Taxonomy" id="1856405"/>
    <lineage>
        <taxon>Bacteria</taxon>
        <taxon>Pseudomonadati</taxon>
        <taxon>Pseudomonadota</taxon>
        <taxon>Gammaproteobacteria</taxon>
        <taxon>Alteromonadales</taxon>
        <taxon>Alteromonadaceae</taxon>
        <taxon>Alteromonas/Salinimonas group</taxon>
        <taxon>Alteromonas</taxon>
    </lineage>
</organism>
<dbReference type="Pfam" id="PF00929">
    <property type="entry name" value="RNase_T"/>
    <property type="match status" value="1"/>
</dbReference>
<dbReference type="Gene3D" id="3.30.1520.20">
    <property type="entry name" value="Exonuclease ExoI, domain 2"/>
    <property type="match status" value="1"/>
</dbReference>
<keyword evidence="6 13" id="KW-0227">DNA damage</keyword>
<feature type="domain" description="ExoI C-terminal" evidence="18">
    <location>
        <begin position="357"/>
        <end position="479"/>
    </location>
</feature>
<dbReference type="PROSITE" id="PS51785">
    <property type="entry name" value="EXOI_C"/>
    <property type="match status" value="1"/>
</dbReference>
<evidence type="ECO:0000256" key="12">
    <source>
        <dbReference type="ARBA" id="ARBA00046792"/>
    </source>
</evidence>
<dbReference type="Gene3D" id="3.30.420.10">
    <property type="entry name" value="Ribonuclease H-like superfamily/Ribonuclease H"/>
    <property type="match status" value="1"/>
</dbReference>
<keyword evidence="5 15" id="KW-0479">Metal-binding</keyword>
<feature type="domain" description="ExoI SH3-like" evidence="17">
    <location>
        <begin position="200"/>
        <end position="354"/>
    </location>
</feature>
<dbReference type="SMART" id="SM00479">
    <property type="entry name" value="EXOIII"/>
    <property type="match status" value="1"/>
</dbReference>
<keyword evidence="10" id="KW-0238">DNA-binding</keyword>
<dbReference type="InterPro" id="IPR036397">
    <property type="entry name" value="RNaseH_sf"/>
</dbReference>
<keyword evidence="7 13" id="KW-0378">Hydrolase</keyword>
<keyword evidence="9 15" id="KW-0460">Magnesium</keyword>
<dbReference type="GO" id="GO:0003677">
    <property type="term" value="F:DNA binding"/>
    <property type="evidence" value="ECO:0007669"/>
    <property type="project" value="UniProtKB-KW"/>
</dbReference>
<dbReference type="Gene3D" id="1.10.287.1240">
    <property type="match status" value="1"/>
</dbReference>
<feature type="binding site" evidence="14">
    <location>
        <position position="163"/>
    </location>
    <ligand>
        <name>substrate</name>
    </ligand>
</feature>
<evidence type="ECO:0000259" key="17">
    <source>
        <dbReference type="PROSITE" id="PS51784"/>
    </source>
</evidence>
<dbReference type="STRING" id="1856405.BFC17_10850"/>
<accession>A0A1E8FIL5</accession>
<dbReference type="InterPro" id="IPR013620">
    <property type="entry name" value="Exonuc_1_SH3"/>
</dbReference>
<dbReference type="GO" id="GO:0000175">
    <property type="term" value="F:3'-5'-RNA exonuclease activity"/>
    <property type="evidence" value="ECO:0007669"/>
    <property type="project" value="InterPro"/>
</dbReference>
<comment type="cofactor">
    <cofactor evidence="15">
        <name>Mg(2+)</name>
        <dbReference type="ChEBI" id="CHEBI:18420"/>
    </cofactor>
    <text evidence="15">Binds 2 Mg(2+) ions per monomer.</text>
</comment>
<evidence type="ECO:0000256" key="5">
    <source>
        <dbReference type="ARBA" id="ARBA00022723"/>
    </source>
</evidence>
<comment type="catalytic activity">
    <reaction evidence="1 13">
        <text>Exonucleolytic cleavage in the 3'- to 5'-direction to yield nucleoside 5'-phosphates.</text>
        <dbReference type="EC" id="3.1.11.1"/>
    </reaction>
</comment>
<dbReference type="PANTHER" id="PTHR11046">
    <property type="entry name" value="OLIGORIBONUCLEASE, MITOCHONDRIAL"/>
    <property type="match status" value="1"/>
</dbReference>
<evidence type="ECO:0000256" key="11">
    <source>
        <dbReference type="ARBA" id="ARBA00023204"/>
    </source>
</evidence>
<dbReference type="InterPro" id="IPR038649">
    <property type="entry name" value="EXOI_SH3_sf"/>
</dbReference>
<evidence type="ECO:0000256" key="3">
    <source>
        <dbReference type="ARBA" id="ARBA00019900"/>
    </source>
</evidence>
<dbReference type="InterPro" id="IPR012337">
    <property type="entry name" value="RNaseH-like_sf"/>
</dbReference>
<feature type="coiled-coil region" evidence="16">
    <location>
        <begin position="445"/>
        <end position="472"/>
    </location>
</feature>
<keyword evidence="4 13" id="KW-0540">Nuclease</keyword>
<name>A0A1E8FIL5_9ALTE</name>
<dbReference type="NCBIfam" id="NF008746">
    <property type="entry name" value="PRK11779.1"/>
    <property type="match status" value="1"/>
</dbReference>
<dbReference type="PIRSF" id="PIRSF000977">
    <property type="entry name" value="Exodeoxyribonuclease_I"/>
    <property type="match status" value="1"/>
</dbReference>
<evidence type="ECO:0000313" key="20">
    <source>
        <dbReference type="Proteomes" id="UP000176037"/>
    </source>
</evidence>
<keyword evidence="8 13" id="KW-0269">Exonuclease</keyword>
<sequence>MSTTSSATFLWHDYETWGISPQKDQPSQFAAIRTDQDLNEIGKPINIMCRINNDYLPHPQAALVTKLTPQHTLRDGMTEADFAARVHQAMSQPNTCVVGYNSIRFDDEVSRYLFYRNFYEPYGREWQNGNSRWDIIDLVRACYALRPEGIEWPLREDGSPSFKLELLTAANGIDHGQAHDALADVRATIALAKLIKEKQPKLFDYAFSLRQKAQVIKQINLQQLTPLVHVSSKIPASQGCCTWILPVAPHPTNPNAVICVDLSKDPQAILNEDAATLRTLLYARQDSFEEGQQRPGIKLIHINRSPFVTTAKALTEENAERLGLNRQQCLDNYKRLAENTAWRDTLIELYNEPHEDSEADADHALYSGGFLTNEEKHWCDDVRAAEPEQLAVLAERMQNPRLKTLLFRYRARNYPQTLTFEESQRWQQHRQFRLTAQDSPASINIDSYLLELEQLAQQYADHAENKAILKALYEYAQNL</sequence>
<dbReference type="InterPro" id="IPR023607">
    <property type="entry name" value="Exodeoxyribonuclease_I"/>
</dbReference>
<keyword evidence="20" id="KW-1185">Reference proteome</keyword>
<dbReference type="FunFam" id="3.30.420.10:FF:000033">
    <property type="entry name" value="Exodeoxyribonuclease I"/>
    <property type="match status" value="1"/>
</dbReference>
<evidence type="ECO:0000256" key="1">
    <source>
        <dbReference type="ARBA" id="ARBA00000563"/>
    </source>
</evidence>
<evidence type="ECO:0000256" key="8">
    <source>
        <dbReference type="ARBA" id="ARBA00022839"/>
    </source>
</evidence>
<evidence type="ECO:0000256" key="6">
    <source>
        <dbReference type="ARBA" id="ARBA00022763"/>
    </source>
</evidence>
<dbReference type="InterPro" id="IPR034747">
    <property type="entry name" value="EXOI_SH3"/>
</dbReference>
<evidence type="ECO:0000256" key="15">
    <source>
        <dbReference type="PIRSR" id="PIRSR000977-2"/>
    </source>
</evidence>
<keyword evidence="16" id="KW-0175">Coiled coil</keyword>
<protein>
    <recommendedName>
        <fullName evidence="3 13">Exodeoxyribonuclease I</fullName>
        <ecNumber evidence="2 13">3.1.11.1</ecNumber>
    </recommendedName>
</protein>
<dbReference type="InterPro" id="IPR022894">
    <property type="entry name" value="Oligoribonuclease"/>
</dbReference>
<dbReference type="OrthoDB" id="9763470at2"/>
<dbReference type="RefSeq" id="WP_070175016.1">
    <property type="nucleotide sequence ID" value="NZ_BMJR01000008.1"/>
</dbReference>
<evidence type="ECO:0000256" key="2">
    <source>
        <dbReference type="ARBA" id="ARBA00012108"/>
    </source>
</evidence>
<dbReference type="EMBL" id="MJIC01000006">
    <property type="protein sequence ID" value="OFI35775.1"/>
    <property type="molecule type" value="Genomic_DNA"/>
</dbReference>
<dbReference type="GO" id="GO:0008310">
    <property type="term" value="F:single-stranded DNA 3'-5' DNA exonuclease activity"/>
    <property type="evidence" value="ECO:0007669"/>
    <property type="project" value="UniProtKB-EC"/>
</dbReference>
<evidence type="ECO:0000313" key="19">
    <source>
        <dbReference type="EMBL" id="OFI35775.1"/>
    </source>
</evidence>
<evidence type="ECO:0000256" key="10">
    <source>
        <dbReference type="ARBA" id="ARBA00023125"/>
    </source>
</evidence>
<dbReference type="Proteomes" id="UP000176037">
    <property type="component" value="Unassembled WGS sequence"/>
</dbReference>
<reference evidence="19 20" key="1">
    <citation type="submission" date="2016-09" db="EMBL/GenBank/DDBJ databases">
        <title>Alteromonas lipolytica, a new species isolated from sea water.</title>
        <authorList>
            <person name="Wu Y.-H."/>
            <person name="Cheng H."/>
            <person name="Xu X.-W."/>
        </authorList>
    </citation>
    <scope>NUCLEOTIDE SEQUENCE [LARGE SCALE GENOMIC DNA]</scope>
    <source>
        <strain evidence="19 20">JW12</strain>
    </source>
</reference>